<dbReference type="RefSeq" id="WP_150076208.1">
    <property type="nucleotide sequence ID" value="NZ_VWOX01000004.1"/>
</dbReference>
<name>A0A5M6DH68_9BACT</name>
<feature type="region of interest" description="Disordered" evidence="3">
    <location>
        <begin position="352"/>
        <end position="396"/>
    </location>
</feature>
<dbReference type="InterPro" id="IPR009003">
    <property type="entry name" value="Peptidase_S1_PA"/>
</dbReference>
<keyword evidence="1 5" id="KW-0645">Protease</keyword>
<gene>
    <name evidence="5" type="ORF">FYK55_09790</name>
</gene>
<dbReference type="PROSITE" id="PS50106">
    <property type="entry name" value="PDZ"/>
    <property type="match status" value="1"/>
</dbReference>
<dbReference type="PANTHER" id="PTHR43343:SF3">
    <property type="entry name" value="PROTEASE DO-LIKE 8, CHLOROPLASTIC"/>
    <property type="match status" value="1"/>
</dbReference>
<dbReference type="SUPFAM" id="SSF50156">
    <property type="entry name" value="PDZ domain-like"/>
    <property type="match status" value="1"/>
</dbReference>
<keyword evidence="6" id="KW-1185">Reference proteome</keyword>
<dbReference type="InterPro" id="IPR036034">
    <property type="entry name" value="PDZ_sf"/>
</dbReference>
<dbReference type="GO" id="GO:0008233">
    <property type="term" value="F:peptidase activity"/>
    <property type="evidence" value="ECO:0007669"/>
    <property type="project" value="UniProtKB-KW"/>
</dbReference>
<dbReference type="Proteomes" id="UP000324479">
    <property type="component" value="Unassembled WGS sequence"/>
</dbReference>
<evidence type="ECO:0000256" key="3">
    <source>
        <dbReference type="SAM" id="MobiDB-lite"/>
    </source>
</evidence>
<feature type="compositionally biased region" description="Low complexity" evidence="3">
    <location>
        <begin position="48"/>
        <end position="67"/>
    </location>
</feature>
<reference evidence="5 6" key="1">
    <citation type="submission" date="2019-08" db="EMBL/GenBank/DDBJ databases">
        <authorList>
            <person name="Dhanesh K."/>
            <person name="Kumar G."/>
            <person name="Sasikala C."/>
            <person name="Venkata Ramana C."/>
        </authorList>
    </citation>
    <scope>NUCLEOTIDE SEQUENCE [LARGE SCALE GENOMIC DNA]</scope>
    <source>
        <strain evidence="5 6">JC645</strain>
    </source>
</reference>
<dbReference type="AlphaFoldDB" id="A0A5M6DH68"/>
<sequence>MKPILYGLALAFLASEISQQHVHGQSAVDFREAVRTGEASLVTVTASPIPANARAPQARAPQAQPPQDRQPEAAPEDDQPGRPRIELFELNDGQLMDRPELEAVPPREISSTAFAVDNDVVVAYLGGPADTVSVTNTRGESTTGTVLAQDFVTGLAAIRVKDGFLPGLVVGTAETEPGMPVVSLSVEDQHVRADSGMVATRPIASGSGIGFTPEIDFGSRPLAVGAPVLDSSGIVVGVLVPGRQSQTVFVRARDVMRLVETARSENPQDLRRGLIGIQFEGGGTLVMEISEDSAASKAGLKSGDLVQKVNDTEVTSAAEVVAAVAEARAGDTLRLTLNRGGETLEVPVELQEHPQQHLASTGSGRDLLGPGGALPWPGAQGAPLGPNRRWGDGGPMDRQQIEELFRQFPLPLGPGLDAPGQAPDVEETLKQLQRQLERLNKKLDDEP</sequence>
<feature type="region of interest" description="Disordered" evidence="3">
    <location>
        <begin position="47"/>
        <end position="83"/>
    </location>
</feature>
<dbReference type="GO" id="GO:0006508">
    <property type="term" value="P:proteolysis"/>
    <property type="evidence" value="ECO:0007669"/>
    <property type="project" value="UniProtKB-KW"/>
</dbReference>
<proteinExistence type="predicted"/>
<feature type="compositionally biased region" description="Low complexity" evidence="3">
    <location>
        <begin position="373"/>
        <end position="386"/>
    </location>
</feature>
<evidence type="ECO:0000313" key="5">
    <source>
        <dbReference type="EMBL" id="KAA5544595.1"/>
    </source>
</evidence>
<protein>
    <submittedName>
        <fullName evidence="5">Serine protease</fullName>
    </submittedName>
</protein>
<organism evidence="5 6">
    <name type="scientific">Roseiconus nitratireducens</name>
    <dbReference type="NCBI Taxonomy" id="2605748"/>
    <lineage>
        <taxon>Bacteria</taxon>
        <taxon>Pseudomonadati</taxon>
        <taxon>Planctomycetota</taxon>
        <taxon>Planctomycetia</taxon>
        <taxon>Pirellulales</taxon>
        <taxon>Pirellulaceae</taxon>
        <taxon>Roseiconus</taxon>
    </lineage>
</organism>
<evidence type="ECO:0000256" key="1">
    <source>
        <dbReference type="ARBA" id="ARBA00022670"/>
    </source>
</evidence>
<dbReference type="InterPro" id="IPR001478">
    <property type="entry name" value="PDZ"/>
</dbReference>
<dbReference type="InterPro" id="IPR051201">
    <property type="entry name" value="Chloro_Bact_Ser_Proteases"/>
</dbReference>
<feature type="domain" description="PDZ" evidence="4">
    <location>
        <begin position="258"/>
        <end position="341"/>
    </location>
</feature>
<dbReference type="Pfam" id="PF13180">
    <property type="entry name" value="PDZ_2"/>
    <property type="match status" value="1"/>
</dbReference>
<keyword evidence="2" id="KW-0378">Hydrolase</keyword>
<evidence type="ECO:0000259" key="4">
    <source>
        <dbReference type="PROSITE" id="PS50106"/>
    </source>
</evidence>
<evidence type="ECO:0000256" key="2">
    <source>
        <dbReference type="ARBA" id="ARBA00022801"/>
    </source>
</evidence>
<evidence type="ECO:0000313" key="6">
    <source>
        <dbReference type="Proteomes" id="UP000324479"/>
    </source>
</evidence>
<accession>A0A5M6DH68</accession>
<comment type="caution">
    <text evidence="5">The sequence shown here is derived from an EMBL/GenBank/DDBJ whole genome shotgun (WGS) entry which is preliminary data.</text>
</comment>
<dbReference type="PANTHER" id="PTHR43343">
    <property type="entry name" value="PEPTIDASE S12"/>
    <property type="match status" value="1"/>
</dbReference>
<dbReference type="SUPFAM" id="SSF50494">
    <property type="entry name" value="Trypsin-like serine proteases"/>
    <property type="match status" value="1"/>
</dbReference>
<dbReference type="SMART" id="SM00228">
    <property type="entry name" value="PDZ"/>
    <property type="match status" value="1"/>
</dbReference>
<dbReference type="Gene3D" id="2.30.42.10">
    <property type="match status" value="1"/>
</dbReference>
<dbReference type="EMBL" id="VWOX01000004">
    <property type="protein sequence ID" value="KAA5544595.1"/>
    <property type="molecule type" value="Genomic_DNA"/>
</dbReference>